<proteinExistence type="predicted"/>
<keyword evidence="2" id="KW-1185">Reference proteome</keyword>
<name>A0A074Z5M4_OPIVI</name>
<dbReference type="AlphaFoldDB" id="A0A074Z5M4"/>
<accession>A0A074Z5M4</accession>
<protein>
    <submittedName>
        <fullName evidence="1">Uncharacterized protein</fullName>
    </submittedName>
</protein>
<reference evidence="1 2" key="1">
    <citation type="submission" date="2013-11" db="EMBL/GenBank/DDBJ databases">
        <title>Opisthorchis viverrini - life in the bile duct.</title>
        <authorList>
            <person name="Young N.D."/>
            <person name="Nagarajan N."/>
            <person name="Lin S.J."/>
            <person name="Korhonen P.K."/>
            <person name="Jex A.R."/>
            <person name="Hall R.S."/>
            <person name="Safavi-Hemami H."/>
            <person name="Kaewkong W."/>
            <person name="Bertrand D."/>
            <person name="Gao S."/>
            <person name="Seet Q."/>
            <person name="Wongkham S."/>
            <person name="Teh B.T."/>
            <person name="Wongkham C."/>
            <person name="Intapan P.M."/>
            <person name="Maleewong W."/>
            <person name="Yang X."/>
            <person name="Hu M."/>
            <person name="Wang Z."/>
            <person name="Hofmann A."/>
            <person name="Sternberg P.W."/>
            <person name="Tan P."/>
            <person name="Wang J."/>
            <person name="Gasser R.B."/>
        </authorList>
    </citation>
    <scope>NUCLEOTIDE SEQUENCE [LARGE SCALE GENOMIC DNA]</scope>
</reference>
<organism evidence="1 2">
    <name type="scientific">Opisthorchis viverrini</name>
    <name type="common">Southeast Asian liver fluke</name>
    <dbReference type="NCBI Taxonomy" id="6198"/>
    <lineage>
        <taxon>Eukaryota</taxon>
        <taxon>Metazoa</taxon>
        <taxon>Spiralia</taxon>
        <taxon>Lophotrochozoa</taxon>
        <taxon>Platyhelminthes</taxon>
        <taxon>Trematoda</taxon>
        <taxon>Digenea</taxon>
        <taxon>Opisthorchiida</taxon>
        <taxon>Opisthorchiata</taxon>
        <taxon>Opisthorchiidae</taxon>
        <taxon>Opisthorchis</taxon>
    </lineage>
</organism>
<dbReference type="RefSeq" id="XP_009175427.1">
    <property type="nucleotide sequence ID" value="XM_009177163.1"/>
</dbReference>
<evidence type="ECO:0000313" key="1">
    <source>
        <dbReference type="EMBL" id="KER20832.1"/>
    </source>
</evidence>
<sequence length="226" mass="24834">MGHRDYQSAIVVRVARISAFALRLWMANSAALVIAVFLDGDPETGHINGQRHCQTWPSRALNGALCNHLLYLPKSSVNETVAAATTVRLQPPTPPPRIIGERSCGSYNHCTTSCAGVATCCVCQSIDFPMGSFRTTTLRMETSHRRSNNDLEGNFESHYQQTQLRWPHFPTNHPPLDSPLTVLDLCTNLSAPACNAQLPSFPHPKSSVNETAAATTTVRRVRGYYS</sequence>
<dbReference type="KEGG" id="ovi:T265_10706"/>
<dbReference type="GeneID" id="20324874"/>
<dbReference type="Proteomes" id="UP000054324">
    <property type="component" value="Unassembled WGS sequence"/>
</dbReference>
<gene>
    <name evidence="1" type="ORF">T265_10706</name>
</gene>
<dbReference type="CTD" id="20324874"/>
<dbReference type="EMBL" id="KL597017">
    <property type="protein sequence ID" value="KER20832.1"/>
    <property type="molecule type" value="Genomic_DNA"/>
</dbReference>
<evidence type="ECO:0000313" key="2">
    <source>
        <dbReference type="Proteomes" id="UP000054324"/>
    </source>
</evidence>